<feature type="signal peptide" evidence="1">
    <location>
        <begin position="1"/>
        <end position="25"/>
    </location>
</feature>
<evidence type="ECO:0000259" key="2">
    <source>
        <dbReference type="Pfam" id="PF13767"/>
    </source>
</evidence>
<keyword evidence="1" id="KW-0732">Signal</keyword>
<sequence length="111" mass="11115">MNVTKLALAATATFGTLAGAGVAQAQSAPPAAAASADFSDQEVQQFATAAVSIQNIQKDTSATTEEKQSAMASAVQSSGLTPQKFNEIAAASRTDSALMQRIQTAAAAGNP</sequence>
<dbReference type="InterPro" id="IPR025433">
    <property type="entry name" value="DUF4168"/>
</dbReference>
<organism evidence="3 4">
    <name type="scientific">Novosphingobium aureum</name>
    <dbReference type="NCBI Taxonomy" id="2792964"/>
    <lineage>
        <taxon>Bacteria</taxon>
        <taxon>Pseudomonadati</taxon>
        <taxon>Pseudomonadota</taxon>
        <taxon>Alphaproteobacteria</taxon>
        <taxon>Sphingomonadales</taxon>
        <taxon>Sphingomonadaceae</taxon>
        <taxon>Novosphingobium</taxon>
    </lineage>
</organism>
<dbReference type="EMBL" id="JADZGI010000001">
    <property type="protein sequence ID" value="MBH0111793.1"/>
    <property type="molecule type" value="Genomic_DNA"/>
</dbReference>
<evidence type="ECO:0000256" key="1">
    <source>
        <dbReference type="SAM" id="SignalP"/>
    </source>
</evidence>
<evidence type="ECO:0000313" key="3">
    <source>
        <dbReference type="EMBL" id="MBH0111793.1"/>
    </source>
</evidence>
<comment type="caution">
    <text evidence="3">The sequence shown here is derived from an EMBL/GenBank/DDBJ whole genome shotgun (WGS) entry which is preliminary data.</text>
</comment>
<reference evidence="3" key="1">
    <citation type="submission" date="2020-11" db="EMBL/GenBank/DDBJ databases">
        <title>Novosphingobium aureum sp. nov., a marine bacterium isolated from sediment of a salt flat.</title>
        <authorList>
            <person name="Yoo Y."/>
            <person name="Kim J.-J."/>
        </authorList>
    </citation>
    <scope>NUCLEOTIDE SEQUENCE</scope>
    <source>
        <strain evidence="3">YJ-S2-02</strain>
    </source>
</reference>
<feature type="domain" description="DUF4168" evidence="2">
    <location>
        <begin position="65"/>
        <end position="102"/>
    </location>
</feature>
<gene>
    <name evidence="3" type="ORF">I5E68_02355</name>
</gene>
<accession>A0A931HA43</accession>
<keyword evidence="4" id="KW-1185">Reference proteome</keyword>
<proteinExistence type="predicted"/>
<evidence type="ECO:0000313" key="4">
    <source>
        <dbReference type="Proteomes" id="UP000617634"/>
    </source>
</evidence>
<dbReference type="RefSeq" id="WP_197160390.1">
    <property type="nucleotide sequence ID" value="NZ_JADZGI010000001.1"/>
</dbReference>
<protein>
    <submittedName>
        <fullName evidence="3">DUF4168 domain-containing protein</fullName>
    </submittedName>
</protein>
<dbReference type="Pfam" id="PF13767">
    <property type="entry name" value="DUF4168"/>
    <property type="match status" value="1"/>
</dbReference>
<name>A0A931HA43_9SPHN</name>
<dbReference type="Proteomes" id="UP000617634">
    <property type="component" value="Unassembled WGS sequence"/>
</dbReference>
<dbReference type="AlphaFoldDB" id="A0A931HA43"/>
<feature type="chain" id="PRO_5036898565" evidence="1">
    <location>
        <begin position="26"/>
        <end position="111"/>
    </location>
</feature>